<organism evidence="1 2">
    <name type="scientific">Ammoniphilus oxalaticus</name>
    <dbReference type="NCBI Taxonomy" id="66863"/>
    <lineage>
        <taxon>Bacteria</taxon>
        <taxon>Bacillati</taxon>
        <taxon>Bacillota</taxon>
        <taxon>Bacilli</taxon>
        <taxon>Bacillales</taxon>
        <taxon>Paenibacillaceae</taxon>
        <taxon>Aneurinibacillus group</taxon>
        <taxon>Ammoniphilus</taxon>
    </lineage>
</organism>
<dbReference type="AlphaFoldDB" id="A0A419SFJ7"/>
<evidence type="ECO:0000313" key="2">
    <source>
        <dbReference type="Proteomes" id="UP000284219"/>
    </source>
</evidence>
<keyword evidence="2" id="KW-1185">Reference proteome</keyword>
<proteinExistence type="predicted"/>
<dbReference type="EMBL" id="MCHY01000009">
    <property type="protein sequence ID" value="RKD22563.1"/>
    <property type="molecule type" value="Genomic_DNA"/>
</dbReference>
<gene>
    <name evidence="1" type="ORF">BEP19_09895</name>
</gene>
<reference evidence="1 2" key="1">
    <citation type="submission" date="2016-08" db="EMBL/GenBank/DDBJ databases">
        <title>Novel Firmicute Genomes.</title>
        <authorList>
            <person name="Poppleton D.I."/>
            <person name="Gribaldo S."/>
        </authorList>
    </citation>
    <scope>NUCLEOTIDE SEQUENCE [LARGE SCALE GENOMIC DNA]</scope>
    <source>
        <strain evidence="1 2">RAOx-1</strain>
    </source>
</reference>
<accession>A0A419SFJ7</accession>
<dbReference type="OrthoDB" id="8910390at2"/>
<dbReference type="Proteomes" id="UP000284219">
    <property type="component" value="Unassembled WGS sequence"/>
</dbReference>
<evidence type="ECO:0008006" key="3">
    <source>
        <dbReference type="Google" id="ProtNLM"/>
    </source>
</evidence>
<dbReference type="RefSeq" id="WP_120190034.1">
    <property type="nucleotide sequence ID" value="NZ_MCHY01000009.1"/>
</dbReference>
<sequence>MDKKEIENTLKDYHWMLNSIKIMRKSMEQAGDNLTAQYGIEAVMPKGKGQTGDPVYREVIRRSKHHERIEGYEKKVELIQSNIHVISDEREIEILHWLLEGKGHAWISRHMGLSHTHINRISKSIASKIAKNVQYVQNVQDVQKVQSCS</sequence>
<protein>
    <recommendedName>
        <fullName evidence="3">HTH luxR-type domain-containing protein</fullName>
    </recommendedName>
</protein>
<name>A0A419SFJ7_9BACL</name>
<comment type="caution">
    <text evidence="1">The sequence shown here is derived from an EMBL/GenBank/DDBJ whole genome shotgun (WGS) entry which is preliminary data.</text>
</comment>
<evidence type="ECO:0000313" key="1">
    <source>
        <dbReference type="EMBL" id="RKD22563.1"/>
    </source>
</evidence>